<keyword evidence="3" id="KW-1185">Reference proteome</keyword>
<organism evidence="2 3">
    <name type="scientific">Stegodyphus mimosarum</name>
    <name type="common">African social velvet spider</name>
    <dbReference type="NCBI Taxonomy" id="407821"/>
    <lineage>
        <taxon>Eukaryota</taxon>
        <taxon>Metazoa</taxon>
        <taxon>Ecdysozoa</taxon>
        <taxon>Arthropoda</taxon>
        <taxon>Chelicerata</taxon>
        <taxon>Arachnida</taxon>
        <taxon>Araneae</taxon>
        <taxon>Araneomorphae</taxon>
        <taxon>Entelegynae</taxon>
        <taxon>Eresoidea</taxon>
        <taxon>Eresidae</taxon>
        <taxon>Stegodyphus</taxon>
    </lineage>
</organism>
<feature type="compositionally biased region" description="Basic and acidic residues" evidence="1">
    <location>
        <begin position="1"/>
        <end position="14"/>
    </location>
</feature>
<evidence type="ECO:0000313" key="2">
    <source>
        <dbReference type="EMBL" id="KFM77579.1"/>
    </source>
</evidence>
<feature type="non-terminal residue" evidence="2">
    <location>
        <position position="264"/>
    </location>
</feature>
<feature type="compositionally biased region" description="Polar residues" evidence="1">
    <location>
        <begin position="74"/>
        <end position="87"/>
    </location>
</feature>
<reference evidence="2 3" key="1">
    <citation type="submission" date="2013-11" db="EMBL/GenBank/DDBJ databases">
        <title>Genome sequencing of Stegodyphus mimosarum.</title>
        <authorList>
            <person name="Bechsgaard J."/>
        </authorList>
    </citation>
    <scope>NUCLEOTIDE SEQUENCE [LARGE SCALE GENOMIC DNA]</scope>
</reference>
<dbReference type="AlphaFoldDB" id="A0A087UJP0"/>
<feature type="compositionally biased region" description="Low complexity" evidence="1">
    <location>
        <begin position="48"/>
        <end position="60"/>
    </location>
</feature>
<name>A0A087UJP0_STEMI</name>
<evidence type="ECO:0000256" key="1">
    <source>
        <dbReference type="SAM" id="MobiDB-lite"/>
    </source>
</evidence>
<dbReference type="OrthoDB" id="10360338at2759"/>
<feature type="compositionally biased region" description="Basic and acidic residues" evidence="1">
    <location>
        <begin position="88"/>
        <end position="106"/>
    </location>
</feature>
<evidence type="ECO:0000313" key="3">
    <source>
        <dbReference type="Proteomes" id="UP000054359"/>
    </source>
</evidence>
<dbReference type="Proteomes" id="UP000054359">
    <property type="component" value="Unassembled WGS sequence"/>
</dbReference>
<feature type="region of interest" description="Disordered" evidence="1">
    <location>
        <begin position="1"/>
        <end position="106"/>
    </location>
</feature>
<gene>
    <name evidence="2" type="ORF">X975_19009</name>
</gene>
<sequence length="264" mass="29702">MAIPFGEKREESAQSHKTKWASTNKCHDQYNGKSKIPSTSKEEDVTKNKSSTKNSAKNLNFADQDFASDEERSQNSQSHKTKWTSTSKCRDQYDGKPKIPCTSEKEDVTKNKSSTTNFAENLSFVDQDFTSFDEASQKCFNRPSGIYCISNSSNFNCGPTFINVMKGSASEKVNCGVTSNKLDRSRGRPIKVRKGVFDSKRIISDEDIQVVSQYIADDWKMLIKSLPGITSYSSSFHQSLIDALDSQEDVNLAELALFKWKEML</sequence>
<protein>
    <submittedName>
        <fullName evidence="2">Uncharacterized protein</fullName>
    </submittedName>
</protein>
<dbReference type="EMBL" id="KK120131">
    <property type="protein sequence ID" value="KFM77579.1"/>
    <property type="molecule type" value="Genomic_DNA"/>
</dbReference>
<accession>A0A087UJP0</accession>
<proteinExistence type="predicted"/>